<reference evidence="2 3" key="1">
    <citation type="submission" date="2018-09" db="EMBL/GenBank/DDBJ databases">
        <title>YIM 75000 draft genome.</title>
        <authorList>
            <person name="Tang S."/>
            <person name="Feng Y."/>
        </authorList>
    </citation>
    <scope>NUCLEOTIDE SEQUENCE [LARGE SCALE GENOMIC DNA]</scope>
    <source>
        <strain evidence="2 3">YIM 75000</strain>
    </source>
</reference>
<dbReference type="AlphaFoldDB" id="A0A3A3ZLH0"/>
<dbReference type="GO" id="GO:0008289">
    <property type="term" value="F:lipid binding"/>
    <property type="evidence" value="ECO:0007669"/>
    <property type="project" value="UniProtKB-KW"/>
</dbReference>
<dbReference type="Pfam" id="PF02645">
    <property type="entry name" value="DegV"/>
    <property type="match status" value="1"/>
</dbReference>
<dbReference type="OrthoDB" id="9760324at2"/>
<dbReference type="Gene3D" id="3.40.50.10170">
    <property type="match status" value="1"/>
</dbReference>
<proteinExistence type="predicted"/>
<dbReference type="NCBIfam" id="TIGR00762">
    <property type="entry name" value="DegV"/>
    <property type="match status" value="1"/>
</dbReference>
<dbReference type="InterPro" id="IPR043168">
    <property type="entry name" value="DegV_C"/>
</dbReference>
<organism evidence="2 3">
    <name type="scientific">Vallicoccus soli</name>
    <dbReference type="NCBI Taxonomy" id="2339232"/>
    <lineage>
        <taxon>Bacteria</taxon>
        <taxon>Bacillati</taxon>
        <taxon>Actinomycetota</taxon>
        <taxon>Actinomycetes</taxon>
        <taxon>Motilibacterales</taxon>
        <taxon>Vallicoccaceae</taxon>
        <taxon>Vallicoccus</taxon>
    </lineage>
</organism>
<dbReference type="PANTHER" id="PTHR33434:SF2">
    <property type="entry name" value="FATTY ACID-BINDING PROTEIN TM_1468"/>
    <property type="match status" value="1"/>
</dbReference>
<keyword evidence="3" id="KW-1185">Reference proteome</keyword>
<keyword evidence="1" id="KW-0446">Lipid-binding</keyword>
<dbReference type="Proteomes" id="UP000265614">
    <property type="component" value="Unassembled WGS sequence"/>
</dbReference>
<dbReference type="InterPro" id="IPR003797">
    <property type="entry name" value="DegV"/>
</dbReference>
<gene>
    <name evidence="2" type="ORF">D5H78_07560</name>
</gene>
<dbReference type="SUPFAM" id="SSF82549">
    <property type="entry name" value="DAK1/DegV-like"/>
    <property type="match status" value="1"/>
</dbReference>
<dbReference type="PANTHER" id="PTHR33434">
    <property type="entry name" value="DEGV DOMAIN-CONTAINING PROTEIN DR_1986-RELATED"/>
    <property type="match status" value="1"/>
</dbReference>
<evidence type="ECO:0000256" key="1">
    <source>
        <dbReference type="ARBA" id="ARBA00023121"/>
    </source>
</evidence>
<name>A0A3A3ZLH0_9ACTN</name>
<sequence length="286" mass="27700">MSGRVAVVTDSTAALPPGLAGGLGVHVVALAVQVGDEAHADGPGLAPGAVADALRSGLRLRTSRPSPGDLAATYGRAAAEGAGAVVAVHLSGALSGTAEAALAAAGSSRVPVTVVDSRSLGLGLGYAVAAAARAAAAGAGAQEVAEAARRTAAGTSVLFSVASLEPLRRGGRGGAAARLVGAALGARPLMRLHDGVIVPVEKVRTPSRALARLEELAVEAAADRPVDLGVHHLAEPERAAALLERLRARVPGARAAHVAEVGAAVGAHVGPGALGVVVAPAGQEGA</sequence>
<dbReference type="InterPro" id="IPR050270">
    <property type="entry name" value="DegV_domain_contain"/>
</dbReference>
<dbReference type="Gene3D" id="3.30.1180.10">
    <property type="match status" value="1"/>
</dbReference>
<protein>
    <submittedName>
        <fullName evidence="2">DegV family EDD domain-containing protein</fullName>
    </submittedName>
</protein>
<evidence type="ECO:0000313" key="2">
    <source>
        <dbReference type="EMBL" id="RJK97066.1"/>
    </source>
</evidence>
<dbReference type="RefSeq" id="WP_119949783.1">
    <property type="nucleotide sequence ID" value="NZ_QZEZ01000002.1"/>
</dbReference>
<dbReference type="PROSITE" id="PS51482">
    <property type="entry name" value="DEGV"/>
    <property type="match status" value="1"/>
</dbReference>
<comment type="caution">
    <text evidence="2">The sequence shown here is derived from an EMBL/GenBank/DDBJ whole genome shotgun (WGS) entry which is preliminary data.</text>
</comment>
<dbReference type="EMBL" id="QZEZ01000002">
    <property type="protein sequence ID" value="RJK97066.1"/>
    <property type="molecule type" value="Genomic_DNA"/>
</dbReference>
<evidence type="ECO:0000313" key="3">
    <source>
        <dbReference type="Proteomes" id="UP000265614"/>
    </source>
</evidence>
<accession>A0A3A3ZLH0</accession>